<dbReference type="Proteomes" id="UP000463857">
    <property type="component" value="Chromosome"/>
</dbReference>
<accession>A0A7L4YR15</accession>
<sequence>MLDWLRWVIIALSLLLAIVGYLDFRGAHAPRRPTLVLAAAGWAAVVVQAVVAVVALVRGDRPGEFATFIGYLFTTLLMVPAAAYFRAVERSKWASVAFAIAGVTVAVLMMRLDQLWRS</sequence>
<dbReference type="RefSeq" id="WP_159546816.1">
    <property type="nucleotide sequence ID" value="NZ_CP047156.1"/>
</dbReference>
<dbReference type="EMBL" id="CP047156">
    <property type="protein sequence ID" value="QHC01681.1"/>
    <property type="molecule type" value="Genomic_DNA"/>
</dbReference>
<keyword evidence="3" id="KW-1185">Reference proteome</keyword>
<evidence type="ECO:0000313" key="3">
    <source>
        <dbReference type="Proteomes" id="UP000463857"/>
    </source>
</evidence>
<feature type="transmembrane region" description="Helical" evidence="1">
    <location>
        <begin position="93"/>
        <end position="112"/>
    </location>
</feature>
<dbReference type="OrthoDB" id="3828660at2"/>
<name>A0A7L4YR15_9ACTN</name>
<feature type="transmembrane region" description="Helical" evidence="1">
    <location>
        <begin position="68"/>
        <end position="86"/>
    </location>
</feature>
<keyword evidence="1" id="KW-0812">Transmembrane</keyword>
<evidence type="ECO:0008006" key="4">
    <source>
        <dbReference type="Google" id="ProtNLM"/>
    </source>
</evidence>
<reference evidence="2 3" key="1">
    <citation type="journal article" date="2018" name="Int. J. Syst. Evol. Microbiol.">
        <title>Epidermidibacterium keratini gen. nov., sp. nov., a member of the family Sporichthyaceae, isolated from keratin epidermis.</title>
        <authorList>
            <person name="Lee D.G."/>
            <person name="Trujillo M.E."/>
            <person name="Kang S."/>
            <person name="Nam J.J."/>
            <person name="Kim Y.J."/>
        </authorList>
    </citation>
    <scope>NUCLEOTIDE SEQUENCE [LARGE SCALE GENOMIC DNA]</scope>
    <source>
        <strain evidence="2 3">EPI-7</strain>
    </source>
</reference>
<proteinExistence type="predicted"/>
<evidence type="ECO:0000256" key="1">
    <source>
        <dbReference type="SAM" id="Phobius"/>
    </source>
</evidence>
<gene>
    <name evidence="2" type="ORF">EK0264_16215</name>
</gene>
<feature type="transmembrane region" description="Helical" evidence="1">
    <location>
        <begin position="36"/>
        <end position="56"/>
    </location>
</feature>
<keyword evidence="1" id="KW-0472">Membrane</keyword>
<dbReference type="KEGG" id="eke:EK0264_16215"/>
<keyword evidence="1" id="KW-1133">Transmembrane helix</keyword>
<evidence type="ECO:0000313" key="2">
    <source>
        <dbReference type="EMBL" id="QHC01681.1"/>
    </source>
</evidence>
<dbReference type="InParanoid" id="A0A7L4YR15"/>
<organism evidence="2 3">
    <name type="scientific">Epidermidibacterium keratini</name>
    <dbReference type="NCBI Taxonomy" id="1891644"/>
    <lineage>
        <taxon>Bacteria</taxon>
        <taxon>Bacillati</taxon>
        <taxon>Actinomycetota</taxon>
        <taxon>Actinomycetes</taxon>
        <taxon>Sporichthyales</taxon>
        <taxon>Sporichthyaceae</taxon>
        <taxon>Epidermidibacterium</taxon>
    </lineage>
</organism>
<feature type="transmembrane region" description="Helical" evidence="1">
    <location>
        <begin position="6"/>
        <end position="24"/>
    </location>
</feature>
<protein>
    <recommendedName>
        <fullName evidence="4">Integral membrane protein</fullName>
    </recommendedName>
</protein>
<dbReference type="AlphaFoldDB" id="A0A7L4YR15"/>